<sequence>MQRVLIIDDDPGTLGFLRRGLKLAGFEVRATNQGGEGLELLREFHPHLVLLDRMLVGMDGLEVLRQLRQTHPDLPVVMLTGREAETDEELPVEAYLIKPISFSTLLETVERLLGNPLSASPPESDAPRADPRG</sequence>
<dbReference type="Proteomes" id="UP000266178">
    <property type="component" value="Unassembled WGS sequence"/>
</dbReference>
<dbReference type="RefSeq" id="WP_119358317.1">
    <property type="nucleotide sequence ID" value="NZ_BJXM01000008.1"/>
</dbReference>
<evidence type="ECO:0000259" key="7">
    <source>
        <dbReference type="PROSITE" id="PS50110"/>
    </source>
</evidence>
<dbReference type="PANTHER" id="PTHR48111:SF1">
    <property type="entry name" value="TWO-COMPONENT RESPONSE REGULATOR ORR33"/>
    <property type="match status" value="1"/>
</dbReference>
<dbReference type="InterPro" id="IPR011006">
    <property type="entry name" value="CheY-like_superfamily"/>
</dbReference>
<dbReference type="InterPro" id="IPR001789">
    <property type="entry name" value="Sig_transdc_resp-reg_receiver"/>
</dbReference>
<organism evidence="8 9">
    <name type="scientific">Meiothermus granaticius NBRC 107808</name>
    <dbReference type="NCBI Taxonomy" id="1227551"/>
    <lineage>
        <taxon>Bacteria</taxon>
        <taxon>Thermotogati</taxon>
        <taxon>Deinococcota</taxon>
        <taxon>Deinococci</taxon>
        <taxon>Thermales</taxon>
        <taxon>Thermaceae</taxon>
        <taxon>Meiothermus</taxon>
    </lineage>
</organism>
<dbReference type="AlphaFoldDB" id="A0A399F581"/>
<evidence type="ECO:0000256" key="2">
    <source>
        <dbReference type="ARBA" id="ARBA00023012"/>
    </source>
</evidence>
<evidence type="ECO:0000256" key="1">
    <source>
        <dbReference type="ARBA" id="ARBA00022553"/>
    </source>
</evidence>
<dbReference type="InterPro" id="IPR039420">
    <property type="entry name" value="WalR-like"/>
</dbReference>
<name>A0A399F581_9DEIN</name>
<evidence type="ECO:0000313" key="9">
    <source>
        <dbReference type="Proteomes" id="UP000266178"/>
    </source>
</evidence>
<keyword evidence="9" id="KW-1185">Reference proteome</keyword>
<dbReference type="GO" id="GO:0006355">
    <property type="term" value="P:regulation of DNA-templated transcription"/>
    <property type="evidence" value="ECO:0007669"/>
    <property type="project" value="TreeGrafter"/>
</dbReference>
<evidence type="ECO:0000256" key="3">
    <source>
        <dbReference type="ARBA" id="ARBA00023015"/>
    </source>
</evidence>
<evidence type="ECO:0000256" key="5">
    <source>
        <dbReference type="ARBA" id="ARBA00023163"/>
    </source>
</evidence>
<dbReference type="GO" id="GO:0000976">
    <property type="term" value="F:transcription cis-regulatory region binding"/>
    <property type="evidence" value="ECO:0007669"/>
    <property type="project" value="TreeGrafter"/>
</dbReference>
<keyword evidence="4" id="KW-0238">DNA-binding</keyword>
<dbReference type="PROSITE" id="PS50110">
    <property type="entry name" value="RESPONSE_REGULATORY"/>
    <property type="match status" value="1"/>
</dbReference>
<dbReference type="Gene3D" id="3.40.50.2300">
    <property type="match status" value="1"/>
</dbReference>
<keyword evidence="2" id="KW-0902">Two-component regulatory system</keyword>
<dbReference type="SMART" id="SM00448">
    <property type="entry name" value="REC"/>
    <property type="match status" value="1"/>
</dbReference>
<reference evidence="8 9" key="1">
    <citation type="submission" date="2018-08" db="EMBL/GenBank/DDBJ databases">
        <title>Meiothermus granaticius genome AF-68 sequencing project.</title>
        <authorList>
            <person name="Da Costa M.S."/>
            <person name="Albuquerque L."/>
            <person name="Raposo P."/>
            <person name="Froufe H.J.C."/>
            <person name="Barroso C.S."/>
            <person name="Egas C."/>
        </authorList>
    </citation>
    <scope>NUCLEOTIDE SEQUENCE [LARGE SCALE GENOMIC DNA]</scope>
    <source>
        <strain evidence="8 9">AF-68</strain>
    </source>
</reference>
<protein>
    <submittedName>
        <fullName evidence="8">Transcriptional regulatory protein WalR</fullName>
    </submittedName>
</protein>
<keyword evidence="5" id="KW-0804">Transcription</keyword>
<evidence type="ECO:0000256" key="4">
    <source>
        <dbReference type="ARBA" id="ARBA00023125"/>
    </source>
</evidence>
<dbReference type="OrthoDB" id="5700660at2"/>
<dbReference type="EMBL" id="QWLB01000052">
    <property type="protein sequence ID" value="RIH91220.1"/>
    <property type="molecule type" value="Genomic_DNA"/>
</dbReference>
<gene>
    <name evidence="8" type="primary">walR_2</name>
    <name evidence="8" type="ORF">Mgrana_02877</name>
</gene>
<dbReference type="Pfam" id="PF00072">
    <property type="entry name" value="Response_reg"/>
    <property type="match status" value="1"/>
</dbReference>
<evidence type="ECO:0000313" key="8">
    <source>
        <dbReference type="EMBL" id="RIH91220.1"/>
    </source>
</evidence>
<accession>A0A399F581</accession>
<keyword evidence="1 6" id="KW-0597">Phosphoprotein</keyword>
<feature type="domain" description="Response regulatory" evidence="7">
    <location>
        <begin position="3"/>
        <end position="113"/>
    </location>
</feature>
<dbReference type="GO" id="GO:0005829">
    <property type="term" value="C:cytosol"/>
    <property type="evidence" value="ECO:0007669"/>
    <property type="project" value="TreeGrafter"/>
</dbReference>
<proteinExistence type="predicted"/>
<keyword evidence="3" id="KW-0805">Transcription regulation</keyword>
<dbReference type="GO" id="GO:0032993">
    <property type="term" value="C:protein-DNA complex"/>
    <property type="evidence" value="ECO:0007669"/>
    <property type="project" value="TreeGrafter"/>
</dbReference>
<dbReference type="GO" id="GO:0000156">
    <property type="term" value="F:phosphorelay response regulator activity"/>
    <property type="evidence" value="ECO:0007669"/>
    <property type="project" value="TreeGrafter"/>
</dbReference>
<dbReference type="CDD" id="cd17574">
    <property type="entry name" value="REC_OmpR"/>
    <property type="match status" value="1"/>
</dbReference>
<comment type="caution">
    <text evidence="8">The sequence shown here is derived from an EMBL/GenBank/DDBJ whole genome shotgun (WGS) entry which is preliminary data.</text>
</comment>
<feature type="modified residue" description="4-aspartylphosphate" evidence="6">
    <location>
        <position position="52"/>
    </location>
</feature>
<evidence type="ECO:0000256" key="6">
    <source>
        <dbReference type="PROSITE-ProRule" id="PRU00169"/>
    </source>
</evidence>
<dbReference type="SUPFAM" id="SSF52172">
    <property type="entry name" value="CheY-like"/>
    <property type="match status" value="1"/>
</dbReference>
<dbReference type="PANTHER" id="PTHR48111">
    <property type="entry name" value="REGULATOR OF RPOS"/>
    <property type="match status" value="1"/>
</dbReference>